<dbReference type="AlphaFoldDB" id="A0A6A5WLX8"/>
<reference evidence="1" key="1">
    <citation type="journal article" date="2020" name="Stud. Mycol.">
        <title>101 Dothideomycetes genomes: a test case for predicting lifestyles and emergence of pathogens.</title>
        <authorList>
            <person name="Haridas S."/>
            <person name="Albert R."/>
            <person name="Binder M."/>
            <person name="Bloem J."/>
            <person name="Labutti K."/>
            <person name="Salamov A."/>
            <person name="Andreopoulos B."/>
            <person name="Baker S."/>
            <person name="Barry K."/>
            <person name="Bills G."/>
            <person name="Bluhm B."/>
            <person name="Cannon C."/>
            <person name="Castanera R."/>
            <person name="Culley D."/>
            <person name="Daum C."/>
            <person name="Ezra D."/>
            <person name="Gonzalez J."/>
            <person name="Henrissat B."/>
            <person name="Kuo A."/>
            <person name="Liang C."/>
            <person name="Lipzen A."/>
            <person name="Lutzoni F."/>
            <person name="Magnuson J."/>
            <person name="Mondo S."/>
            <person name="Nolan M."/>
            <person name="Ohm R."/>
            <person name="Pangilinan J."/>
            <person name="Park H.-J."/>
            <person name="Ramirez L."/>
            <person name="Alfaro M."/>
            <person name="Sun H."/>
            <person name="Tritt A."/>
            <person name="Yoshinaga Y."/>
            <person name="Zwiers L.-H."/>
            <person name="Turgeon B."/>
            <person name="Goodwin S."/>
            <person name="Spatafora J."/>
            <person name="Crous P."/>
            <person name="Grigoriev I."/>
        </authorList>
    </citation>
    <scope>NUCLEOTIDE SEQUENCE</scope>
    <source>
        <strain evidence="1">CBS 123094</strain>
    </source>
</reference>
<accession>A0A6A5WLX8</accession>
<proteinExistence type="predicted"/>
<protein>
    <submittedName>
        <fullName evidence="1">Uncharacterized protein</fullName>
    </submittedName>
</protein>
<organism evidence="1 2">
    <name type="scientific">Amniculicola lignicola CBS 123094</name>
    <dbReference type="NCBI Taxonomy" id="1392246"/>
    <lineage>
        <taxon>Eukaryota</taxon>
        <taxon>Fungi</taxon>
        <taxon>Dikarya</taxon>
        <taxon>Ascomycota</taxon>
        <taxon>Pezizomycotina</taxon>
        <taxon>Dothideomycetes</taxon>
        <taxon>Pleosporomycetidae</taxon>
        <taxon>Pleosporales</taxon>
        <taxon>Amniculicolaceae</taxon>
        <taxon>Amniculicola</taxon>
    </lineage>
</organism>
<dbReference type="EMBL" id="ML977579">
    <property type="protein sequence ID" value="KAF2002008.1"/>
    <property type="molecule type" value="Genomic_DNA"/>
</dbReference>
<evidence type="ECO:0000313" key="1">
    <source>
        <dbReference type="EMBL" id="KAF2002008.1"/>
    </source>
</evidence>
<name>A0A6A5WLX8_9PLEO</name>
<evidence type="ECO:0000313" key="2">
    <source>
        <dbReference type="Proteomes" id="UP000799779"/>
    </source>
</evidence>
<sequence length="139" mass="16181">MSSSSAEGKLRIEVAIYRPRQGNYHHWGLCVYDTTRKRYTIYEVTGAHPDFEKNVLNSDPRNTRRLVKLIPIDVISRNNQGDLVRAIESVPIDNDTTEWNCQDYVMEILGKLVEECLLDEDDEDYKDSRKELDKLFGPM</sequence>
<dbReference type="Pfam" id="PF20174">
    <property type="entry name" value="DUF6540"/>
    <property type="match status" value="1"/>
</dbReference>
<gene>
    <name evidence="1" type="ORF">P154DRAFT_594863</name>
</gene>
<keyword evidence="2" id="KW-1185">Reference proteome</keyword>
<dbReference type="Proteomes" id="UP000799779">
    <property type="component" value="Unassembled WGS sequence"/>
</dbReference>
<dbReference type="InterPro" id="IPR046670">
    <property type="entry name" value="DUF6540"/>
</dbReference>
<dbReference type="OrthoDB" id="37659at2759"/>